<evidence type="ECO:0000259" key="15">
    <source>
        <dbReference type="PROSITE" id="PS51323"/>
    </source>
</evidence>
<feature type="domain" description="IGFBP N-terminal" evidence="15">
    <location>
        <begin position="20"/>
        <end position="90"/>
    </location>
</feature>
<dbReference type="GO" id="GO:0005921">
    <property type="term" value="C:gap junction"/>
    <property type="evidence" value="ECO:0007669"/>
    <property type="project" value="UniProtKB-SubCell"/>
</dbReference>
<evidence type="ECO:0000256" key="1">
    <source>
        <dbReference type="ARBA" id="ARBA00004496"/>
    </source>
</evidence>
<evidence type="ECO:0000256" key="8">
    <source>
        <dbReference type="ARBA" id="ARBA00023030"/>
    </source>
</evidence>
<keyword evidence="6" id="KW-0303">Gap junction</keyword>
<evidence type="ECO:0000256" key="3">
    <source>
        <dbReference type="ARBA" id="ARBA00008125"/>
    </source>
</evidence>
<dbReference type="Pfam" id="PF00219">
    <property type="entry name" value="IGFBP"/>
    <property type="match status" value="1"/>
</dbReference>
<dbReference type="PROSITE" id="PS01225">
    <property type="entry name" value="CTCK_2"/>
    <property type="match status" value="1"/>
</dbReference>
<comment type="caution">
    <text evidence="12">Lacks conserved residue(s) required for the propagation of feature annotation.</text>
</comment>
<feature type="domain" description="CTCK" evidence="13">
    <location>
        <begin position="202"/>
        <end position="283"/>
    </location>
</feature>
<evidence type="ECO:0000256" key="11">
    <source>
        <dbReference type="ARBA" id="ARBA00042352"/>
    </source>
</evidence>
<dbReference type="Ensembl" id="ENSNMLT00000043507.1">
    <property type="protein sequence ID" value="ENSNMLP00000039099.1"/>
    <property type="gene ID" value="ENSNMLG00000024071.1"/>
</dbReference>
<evidence type="ECO:0000256" key="6">
    <source>
        <dbReference type="ARBA" id="ARBA00022868"/>
    </source>
</evidence>
<evidence type="ECO:0000256" key="12">
    <source>
        <dbReference type="PROSITE-ProRule" id="PRU00039"/>
    </source>
</evidence>
<evidence type="ECO:0000256" key="5">
    <source>
        <dbReference type="ARBA" id="ARBA00022729"/>
    </source>
</evidence>
<dbReference type="SMART" id="SM00121">
    <property type="entry name" value="IB"/>
    <property type="match status" value="1"/>
</dbReference>
<keyword evidence="5" id="KW-0732">Signal</keyword>
<dbReference type="GO" id="GO:0007155">
    <property type="term" value="P:cell adhesion"/>
    <property type="evidence" value="ECO:0007669"/>
    <property type="project" value="TreeGrafter"/>
</dbReference>
<reference evidence="16" key="1">
    <citation type="submission" date="2025-08" db="UniProtKB">
        <authorList>
            <consortium name="Ensembl"/>
        </authorList>
    </citation>
    <scope>IDENTIFICATION</scope>
</reference>
<dbReference type="InterPro" id="IPR050941">
    <property type="entry name" value="CCN"/>
</dbReference>
<dbReference type="InterPro" id="IPR009030">
    <property type="entry name" value="Growth_fac_rcpt_cys_sf"/>
</dbReference>
<dbReference type="InterPro" id="IPR000867">
    <property type="entry name" value="IGFBP-like"/>
</dbReference>
<evidence type="ECO:0000256" key="10">
    <source>
        <dbReference type="ARBA" id="ARBA00039944"/>
    </source>
</evidence>
<feature type="domain" description="VWFC" evidence="14">
    <location>
        <begin position="93"/>
        <end position="159"/>
    </location>
</feature>
<comment type="similarity">
    <text evidence="3">Belongs to the CCN family.</text>
</comment>
<evidence type="ECO:0000256" key="9">
    <source>
        <dbReference type="ARBA" id="ARBA00023157"/>
    </source>
</evidence>
<organism evidence="16 17">
    <name type="scientific">Neogobius melanostomus</name>
    <name type="common">round goby</name>
    <dbReference type="NCBI Taxonomy" id="47308"/>
    <lineage>
        <taxon>Eukaryota</taxon>
        <taxon>Metazoa</taxon>
        <taxon>Chordata</taxon>
        <taxon>Craniata</taxon>
        <taxon>Vertebrata</taxon>
        <taxon>Euteleostomi</taxon>
        <taxon>Actinopterygii</taxon>
        <taxon>Neopterygii</taxon>
        <taxon>Teleostei</taxon>
        <taxon>Neoteleostei</taxon>
        <taxon>Acanthomorphata</taxon>
        <taxon>Gobiaria</taxon>
        <taxon>Gobiiformes</taxon>
        <taxon>Gobioidei</taxon>
        <taxon>Gobiidae</taxon>
        <taxon>Benthophilinae</taxon>
        <taxon>Neogobiini</taxon>
        <taxon>Neogobius</taxon>
    </lineage>
</organism>
<dbReference type="GO" id="GO:0008083">
    <property type="term" value="F:growth factor activity"/>
    <property type="evidence" value="ECO:0007669"/>
    <property type="project" value="UniProtKB-KW"/>
</dbReference>
<dbReference type="InterPro" id="IPR006207">
    <property type="entry name" value="Cys_knot_C"/>
</dbReference>
<evidence type="ECO:0000256" key="7">
    <source>
        <dbReference type="ARBA" id="ARBA00022949"/>
    </source>
</evidence>
<dbReference type="PANTHER" id="PTHR11348">
    <property type="entry name" value="CONNECTIVE TISSUE GROWTH FACTOR-RELATED"/>
    <property type="match status" value="1"/>
</dbReference>
<dbReference type="GO" id="GO:0002062">
    <property type="term" value="P:chondrocyte differentiation"/>
    <property type="evidence" value="ECO:0007669"/>
    <property type="project" value="TreeGrafter"/>
</dbReference>
<dbReference type="GO" id="GO:0045597">
    <property type="term" value="P:positive regulation of cell differentiation"/>
    <property type="evidence" value="ECO:0007669"/>
    <property type="project" value="TreeGrafter"/>
</dbReference>
<protein>
    <recommendedName>
        <fullName evidence="10">CCN family member 3</fullName>
    </recommendedName>
    <alternativeName>
        <fullName evidence="11">Cellular communication network factor 3</fullName>
    </alternativeName>
</protein>
<dbReference type="GO" id="GO:0005615">
    <property type="term" value="C:extracellular space"/>
    <property type="evidence" value="ECO:0007669"/>
    <property type="project" value="TreeGrafter"/>
</dbReference>
<dbReference type="Pfam" id="PF00093">
    <property type="entry name" value="VWC"/>
    <property type="match status" value="1"/>
</dbReference>
<dbReference type="PROSITE" id="PS01185">
    <property type="entry name" value="CTCK_1"/>
    <property type="match status" value="1"/>
</dbReference>
<evidence type="ECO:0000313" key="17">
    <source>
        <dbReference type="Proteomes" id="UP000694523"/>
    </source>
</evidence>
<name>A0A8C6UNX8_9GOBI</name>
<dbReference type="PROSITE" id="PS51323">
    <property type="entry name" value="IGFBP_N_2"/>
    <property type="match status" value="1"/>
</dbReference>
<proteinExistence type="inferred from homology"/>
<dbReference type="PROSITE" id="PS50184">
    <property type="entry name" value="VWFC_2"/>
    <property type="match status" value="1"/>
</dbReference>
<comment type="subcellular location">
    <subcellularLocation>
        <location evidence="2">Cell junction</location>
        <location evidence="2">Gap junction</location>
    </subcellularLocation>
    <subcellularLocation>
        <location evidence="1">Cytoplasm</location>
    </subcellularLocation>
</comment>
<dbReference type="SMART" id="SM00214">
    <property type="entry name" value="VWC"/>
    <property type="match status" value="1"/>
</dbReference>
<evidence type="ECO:0000259" key="13">
    <source>
        <dbReference type="PROSITE" id="PS01225"/>
    </source>
</evidence>
<dbReference type="GO" id="GO:0008201">
    <property type="term" value="F:heparin binding"/>
    <property type="evidence" value="ECO:0007669"/>
    <property type="project" value="TreeGrafter"/>
</dbReference>
<dbReference type="PANTHER" id="PTHR11348:SF8">
    <property type="entry name" value="CCN FAMILY MEMBER 3"/>
    <property type="match status" value="1"/>
</dbReference>
<dbReference type="InterPro" id="IPR000884">
    <property type="entry name" value="TSP1_rpt"/>
</dbReference>
<dbReference type="PROSITE" id="PS01208">
    <property type="entry name" value="VWFC_1"/>
    <property type="match status" value="1"/>
</dbReference>
<dbReference type="SUPFAM" id="SSF57184">
    <property type="entry name" value="Growth factor receptor domain"/>
    <property type="match status" value="1"/>
</dbReference>
<dbReference type="InterPro" id="IPR001007">
    <property type="entry name" value="VWF_dom"/>
</dbReference>
<evidence type="ECO:0000259" key="14">
    <source>
        <dbReference type="PROSITE" id="PS50184"/>
    </source>
</evidence>
<dbReference type="AlphaFoldDB" id="A0A8C6UNX8"/>
<dbReference type="PROSITE" id="PS50092">
    <property type="entry name" value="TSP1"/>
    <property type="match status" value="1"/>
</dbReference>
<keyword evidence="8" id="KW-0339">Growth factor</keyword>
<evidence type="ECO:0000256" key="2">
    <source>
        <dbReference type="ARBA" id="ARBA00004610"/>
    </source>
</evidence>
<dbReference type="GO" id="GO:0005178">
    <property type="term" value="F:integrin binding"/>
    <property type="evidence" value="ECO:0007669"/>
    <property type="project" value="TreeGrafter"/>
</dbReference>
<evidence type="ECO:0000256" key="4">
    <source>
        <dbReference type="ARBA" id="ARBA00022490"/>
    </source>
</evidence>
<dbReference type="GO" id="GO:0031012">
    <property type="term" value="C:extracellular matrix"/>
    <property type="evidence" value="ECO:0007669"/>
    <property type="project" value="TreeGrafter"/>
</dbReference>
<keyword evidence="7" id="KW-0965">Cell junction</keyword>
<keyword evidence="17" id="KW-1185">Reference proteome</keyword>
<evidence type="ECO:0000313" key="16">
    <source>
        <dbReference type="Ensembl" id="ENSNMLP00000039099.1"/>
    </source>
</evidence>
<sequence length="294" mass="32556">MFLKYKEFFYSSIQMCAVAWSQVCPRTCQCPKEPPMCAAGVQLILDDCACCLVCARQKGQLCSDLHPCDTHKGLHCDYTADKKTGICSAHGGQVCLLDGVVYQNGQIFFPSCKYQCICRDGQIGCVPQCNVDVMLPGPDCPMPRRVHIPGECCEKWVCQPPSEASALGGFAMAAYRQEETVRFDGWDPSLNCIEQSTEWGACSRTCGVGLSTRSRLCMVRPCENESHTAVSFKPRYCGTCTDGRCCTPHRTRTALLDFQCANGKTSRRPVMVILTCVCHNHCPRDNAEWNTLVL</sequence>
<reference evidence="16" key="2">
    <citation type="submission" date="2025-09" db="UniProtKB">
        <authorList>
            <consortium name="Ensembl"/>
        </authorList>
    </citation>
    <scope>IDENTIFICATION</scope>
</reference>
<keyword evidence="9" id="KW-1015">Disulfide bond</keyword>
<dbReference type="Proteomes" id="UP000694523">
    <property type="component" value="Unplaced"/>
</dbReference>
<dbReference type="SMART" id="SM00041">
    <property type="entry name" value="CT"/>
    <property type="match status" value="1"/>
</dbReference>
<keyword evidence="4" id="KW-0963">Cytoplasm</keyword>
<dbReference type="GO" id="GO:0005737">
    <property type="term" value="C:cytoplasm"/>
    <property type="evidence" value="ECO:0007669"/>
    <property type="project" value="UniProtKB-SubCell"/>
</dbReference>
<accession>A0A8C6UNX8</accession>